<sequence length="150" mass="16659">MKLQNICFNFFKRPRYLVLASSMTMMMFISGCQQTATKQNDLSQAEQTQLKMLVSIVAGAKILKHQCQKTDIPTDDKLIKAVTNAAEDKGWNVTPLTSPGAEGLSKLQLANDTVYRQLSAELANDPDKLEERCEELNSMLSGFINVAKSL</sequence>
<dbReference type="STRING" id="1123402.SAMN02583745_01072"/>
<dbReference type="InterPro" id="IPR005699">
    <property type="entry name" value="Chap_lipoprot_PulS/OutS"/>
</dbReference>
<evidence type="ECO:0000313" key="2">
    <source>
        <dbReference type="Proteomes" id="UP000242642"/>
    </source>
</evidence>
<dbReference type="RefSeq" id="WP_093318393.1">
    <property type="nucleotide sequence ID" value="NZ_FOHV01000006.1"/>
</dbReference>
<dbReference type="GO" id="GO:0006886">
    <property type="term" value="P:intracellular protein transport"/>
    <property type="evidence" value="ECO:0007669"/>
    <property type="project" value="InterPro"/>
</dbReference>
<dbReference type="NCBIfam" id="TIGR01004">
    <property type="entry name" value="PulS_OutS"/>
    <property type="match status" value="1"/>
</dbReference>
<keyword evidence="1" id="KW-0449">Lipoprotein</keyword>
<dbReference type="InterPro" id="IPR019114">
    <property type="entry name" value="Chap_lipoprot_PulS/OutS-like"/>
</dbReference>
<name>A0A1I0AUJ9_9GAMM</name>
<organism evidence="1 2">
    <name type="scientific">Thorsellia anophelis DSM 18579</name>
    <dbReference type="NCBI Taxonomy" id="1123402"/>
    <lineage>
        <taxon>Bacteria</taxon>
        <taxon>Pseudomonadati</taxon>
        <taxon>Pseudomonadota</taxon>
        <taxon>Gammaproteobacteria</taxon>
        <taxon>Enterobacterales</taxon>
        <taxon>Thorselliaceae</taxon>
        <taxon>Thorsellia</taxon>
    </lineage>
</organism>
<gene>
    <name evidence="1" type="ORF">SAMN02583745_01072</name>
</gene>
<protein>
    <submittedName>
        <fullName evidence="1">Type II secretion system pilotin lipoprotein (PulS_OutS)</fullName>
    </submittedName>
</protein>
<proteinExistence type="predicted"/>
<reference evidence="2" key="1">
    <citation type="submission" date="2016-10" db="EMBL/GenBank/DDBJ databases">
        <authorList>
            <person name="Varghese N."/>
            <person name="Submissions S."/>
        </authorList>
    </citation>
    <scope>NUCLEOTIDE SEQUENCE [LARGE SCALE GENOMIC DNA]</scope>
    <source>
        <strain evidence="2">DSM 18579</strain>
    </source>
</reference>
<dbReference type="Gene3D" id="1.20.58.1630">
    <property type="entry name" value="Chaperone lipoprotein PulS/OutS"/>
    <property type="match status" value="1"/>
</dbReference>
<dbReference type="EMBL" id="FOHV01000006">
    <property type="protein sequence ID" value="SES98093.1"/>
    <property type="molecule type" value="Genomic_DNA"/>
</dbReference>
<dbReference type="Pfam" id="PF09691">
    <property type="entry name" value="T2SS_PulS_OutS"/>
    <property type="match status" value="1"/>
</dbReference>
<evidence type="ECO:0000313" key="1">
    <source>
        <dbReference type="EMBL" id="SES98093.1"/>
    </source>
</evidence>
<accession>A0A1I0AUJ9</accession>
<dbReference type="InterPro" id="IPR038432">
    <property type="entry name" value="PulS/OutS-like_sf"/>
</dbReference>
<dbReference type="Proteomes" id="UP000242642">
    <property type="component" value="Unassembled WGS sequence"/>
</dbReference>
<dbReference type="AlphaFoldDB" id="A0A1I0AUJ9"/>
<keyword evidence="2" id="KW-1185">Reference proteome</keyword>
<dbReference type="PROSITE" id="PS51257">
    <property type="entry name" value="PROKAR_LIPOPROTEIN"/>
    <property type="match status" value="1"/>
</dbReference>